<evidence type="ECO:0000313" key="4">
    <source>
        <dbReference type="Proteomes" id="UP001598300"/>
    </source>
</evidence>
<gene>
    <name evidence="3" type="ORF">ACFWR3_36315</name>
</gene>
<keyword evidence="2" id="KW-0812">Transmembrane</keyword>
<protein>
    <submittedName>
        <fullName evidence="3">Conjugal transfer protein</fullName>
    </submittedName>
</protein>
<keyword evidence="4" id="KW-1185">Reference proteome</keyword>
<dbReference type="Proteomes" id="UP001598300">
    <property type="component" value="Unassembled WGS sequence"/>
</dbReference>
<dbReference type="InterPro" id="IPR024735">
    <property type="entry name" value="TcpC"/>
</dbReference>
<feature type="transmembrane region" description="Helical" evidence="2">
    <location>
        <begin position="62"/>
        <end position="82"/>
    </location>
</feature>
<dbReference type="EMBL" id="JBHXPM010000060">
    <property type="protein sequence ID" value="MFD3961536.1"/>
    <property type="molecule type" value="Genomic_DNA"/>
</dbReference>
<evidence type="ECO:0000256" key="2">
    <source>
        <dbReference type="SAM" id="Phobius"/>
    </source>
</evidence>
<comment type="caution">
    <text evidence="3">The sequence shown here is derived from an EMBL/GenBank/DDBJ whole genome shotgun (WGS) entry which is preliminary data.</text>
</comment>
<keyword evidence="2" id="KW-1133">Transmembrane helix</keyword>
<feature type="region of interest" description="Disordered" evidence="1">
    <location>
        <begin position="345"/>
        <end position="379"/>
    </location>
</feature>
<feature type="region of interest" description="Disordered" evidence="1">
    <location>
        <begin position="23"/>
        <end position="46"/>
    </location>
</feature>
<keyword evidence="2" id="KW-0472">Membrane</keyword>
<name>A0ABW6E956_9ACTN</name>
<sequence length="379" mass="38786">MKRQRRPRKAAKKQIVEAEAWDDEVGEVEVDEARETSADEPDDTGWKTSTAQMAGLSRLIRAGVWALVVSGPVLGTLAFLSASAPAQGATKPAPAATPASPVGPAGFAELFVSAYLQAGQGTERDLAPYYSGSLALAVKPGTRTATQSTVIASREVQPGYWSVTVAADVTAHDDKGKSKRLGVQYFRVGIQATGPAGAGGTAQNTTAGYAATSLPAQVAAPTALKPGALAYESDRGSSSSDPSVETARGFLAAYLTGTTELDRYTSPGTRLQPISPAPYAAVKVTGVQDDATSAGQQKVPADGTVLHQLVLVDATDQAGSPVSLSYALTLKSRAGRWEVASVDDAPAIRASSPPSAAPHTTTPSPDASTAVPSPSPSNS</sequence>
<evidence type="ECO:0000313" key="3">
    <source>
        <dbReference type="EMBL" id="MFD3961536.1"/>
    </source>
</evidence>
<organism evidence="3 4">
    <name type="scientific">Streptomyces bacillaris</name>
    <dbReference type="NCBI Taxonomy" id="68179"/>
    <lineage>
        <taxon>Bacteria</taxon>
        <taxon>Bacillati</taxon>
        <taxon>Actinomycetota</taxon>
        <taxon>Actinomycetes</taxon>
        <taxon>Kitasatosporales</taxon>
        <taxon>Streptomycetaceae</taxon>
        <taxon>Streptomyces</taxon>
    </lineage>
</organism>
<dbReference type="RefSeq" id="WP_079167328.1">
    <property type="nucleotide sequence ID" value="NZ_JBHXNM010000099.1"/>
</dbReference>
<dbReference type="Pfam" id="PF12642">
    <property type="entry name" value="TpcC"/>
    <property type="match status" value="1"/>
</dbReference>
<accession>A0ABW6E956</accession>
<proteinExistence type="predicted"/>
<evidence type="ECO:0000256" key="1">
    <source>
        <dbReference type="SAM" id="MobiDB-lite"/>
    </source>
</evidence>
<reference evidence="3 4" key="1">
    <citation type="submission" date="2024-09" db="EMBL/GenBank/DDBJ databases">
        <title>The Natural Products Discovery Center: Release of the First 8490 Sequenced Strains for Exploring Actinobacteria Biosynthetic Diversity.</title>
        <authorList>
            <person name="Kalkreuter E."/>
            <person name="Kautsar S.A."/>
            <person name="Yang D."/>
            <person name="Bader C.D."/>
            <person name="Teijaro C.N."/>
            <person name="Fluegel L."/>
            <person name="Davis C.M."/>
            <person name="Simpson J.R."/>
            <person name="Lauterbach L."/>
            <person name="Steele A.D."/>
            <person name="Gui C."/>
            <person name="Meng S."/>
            <person name="Li G."/>
            <person name="Viehrig K."/>
            <person name="Ye F."/>
            <person name="Su P."/>
            <person name="Kiefer A.F."/>
            <person name="Nichols A."/>
            <person name="Cepeda A.J."/>
            <person name="Yan W."/>
            <person name="Fan B."/>
            <person name="Jiang Y."/>
            <person name="Adhikari A."/>
            <person name="Zheng C.-J."/>
            <person name="Schuster L."/>
            <person name="Cowan T.M."/>
            <person name="Smanski M.J."/>
            <person name="Chevrette M.G."/>
            <person name="De Carvalho L.P.S."/>
            <person name="Shen B."/>
        </authorList>
    </citation>
    <scope>NUCLEOTIDE SEQUENCE [LARGE SCALE GENOMIC DNA]</scope>
    <source>
        <strain evidence="3 4">NPDC058584</strain>
    </source>
</reference>